<evidence type="ECO:0000313" key="12">
    <source>
        <dbReference type="EMBL" id="CAD9318409.1"/>
    </source>
</evidence>
<feature type="domain" description="Histone deacetylase" evidence="11">
    <location>
        <begin position="1140"/>
        <end position="1442"/>
    </location>
</feature>
<evidence type="ECO:0000313" key="13">
    <source>
        <dbReference type="EMBL" id="CAD9318413.1"/>
    </source>
</evidence>
<comment type="subcellular location">
    <subcellularLocation>
        <location evidence="1">Nucleus</location>
    </subcellularLocation>
</comment>
<dbReference type="Gene3D" id="3.40.800.20">
    <property type="entry name" value="Histone deacetylase domain"/>
    <property type="match status" value="1"/>
</dbReference>
<dbReference type="EMBL" id="HBGN01007593">
    <property type="protein sequence ID" value="CAD9318413.1"/>
    <property type="molecule type" value="Transcribed_RNA"/>
</dbReference>
<name>A0A6U3PUG8_9STRA</name>
<evidence type="ECO:0000256" key="4">
    <source>
        <dbReference type="ARBA" id="ARBA00022491"/>
    </source>
</evidence>
<evidence type="ECO:0000256" key="9">
    <source>
        <dbReference type="ARBA" id="ARBA00023242"/>
    </source>
</evidence>
<evidence type="ECO:0000256" key="2">
    <source>
        <dbReference type="ARBA" id="ARBA00007738"/>
    </source>
</evidence>
<evidence type="ECO:0000256" key="6">
    <source>
        <dbReference type="ARBA" id="ARBA00022853"/>
    </source>
</evidence>
<feature type="compositionally biased region" description="Polar residues" evidence="10">
    <location>
        <begin position="270"/>
        <end position="293"/>
    </location>
</feature>
<comment type="similarity">
    <text evidence="2">Belongs to the histone deacetylase family. HD type 2 subfamily.</text>
</comment>
<feature type="compositionally biased region" description="Polar residues" evidence="10">
    <location>
        <begin position="360"/>
        <end position="373"/>
    </location>
</feature>
<keyword evidence="6" id="KW-0156">Chromatin regulator</keyword>
<dbReference type="GO" id="GO:0005737">
    <property type="term" value="C:cytoplasm"/>
    <property type="evidence" value="ECO:0007669"/>
    <property type="project" value="TreeGrafter"/>
</dbReference>
<dbReference type="PANTHER" id="PTHR10625:SF5">
    <property type="entry name" value="HISTONE DEACETYLASE"/>
    <property type="match status" value="1"/>
</dbReference>
<keyword evidence="9" id="KW-0539">Nucleus</keyword>
<feature type="region of interest" description="Disordered" evidence="10">
    <location>
        <begin position="31"/>
        <end position="142"/>
    </location>
</feature>
<keyword evidence="7" id="KW-0805">Transcription regulation</keyword>
<evidence type="ECO:0000256" key="7">
    <source>
        <dbReference type="ARBA" id="ARBA00023015"/>
    </source>
</evidence>
<keyword evidence="8" id="KW-0804">Transcription</keyword>
<accession>A0A6U3PUG8</accession>
<dbReference type="GO" id="GO:0040029">
    <property type="term" value="P:epigenetic regulation of gene expression"/>
    <property type="evidence" value="ECO:0007669"/>
    <property type="project" value="TreeGrafter"/>
</dbReference>
<organism evidence="12">
    <name type="scientific">Ditylum brightwellii</name>
    <dbReference type="NCBI Taxonomy" id="49249"/>
    <lineage>
        <taxon>Eukaryota</taxon>
        <taxon>Sar</taxon>
        <taxon>Stramenopiles</taxon>
        <taxon>Ochrophyta</taxon>
        <taxon>Bacillariophyta</taxon>
        <taxon>Mediophyceae</taxon>
        <taxon>Lithodesmiophycidae</taxon>
        <taxon>Lithodesmiales</taxon>
        <taxon>Lithodesmiaceae</taxon>
        <taxon>Ditylum</taxon>
    </lineage>
</organism>
<dbReference type="SUPFAM" id="SSF52768">
    <property type="entry name" value="Arginase/deacetylase"/>
    <property type="match status" value="1"/>
</dbReference>
<dbReference type="InterPro" id="IPR023696">
    <property type="entry name" value="Ureohydrolase_dom_sf"/>
</dbReference>
<evidence type="ECO:0000256" key="10">
    <source>
        <dbReference type="SAM" id="MobiDB-lite"/>
    </source>
</evidence>
<keyword evidence="4" id="KW-0678">Repressor</keyword>
<evidence type="ECO:0000259" key="11">
    <source>
        <dbReference type="Pfam" id="PF00850"/>
    </source>
</evidence>
<dbReference type="GO" id="GO:0000118">
    <property type="term" value="C:histone deacetylase complex"/>
    <property type="evidence" value="ECO:0007669"/>
    <property type="project" value="TreeGrafter"/>
</dbReference>
<feature type="compositionally biased region" description="Basic and acidic residues" evidence="10">
    <location>
        <begin position="62"/>
        <end position="86"/>
    </location>
</feature>
<gene>
    <name evidence="12" type="ORF">DBRI1063_LOCUS4830</name>
    <name evidence="13" type="ORF">DBRI1063_LOCUS4832</name>
</gene>
<evidence type="ECO:0000256" key="1">
    <source>
        <dbReference type="ARBA" id="ARBA00004123"/>
    </source>
</evidence>
<proteinExistence type="inferred from homology"/>
<dbReference type="EMBL" id="HBGN01007591">
    <property type="protein sequence ID" value="CAD9318409.1"/>
    <property type="molecule type" value="Transcribed_RNA"/>
</dbReference>
<sequence length="1525" mass="163937">MIIDLCLSEDEEKNGAVAGVSNDNMFAVAVDSDDDSDTGRMKISELKTEGELIQNNSLSIPTKEEREEKDVSEVSKDDPSKNDPKGPQDGITGDDISEKHVLEMNPFTKMIPSSSHSPKENTLSNKAQPTMEGSTSAKRDSNVLGALQEKTPAAKKPKNGDAVLNFMPEPQEVLIPNPTPNPQMSGLIPAPTPASEKGEIICSVQVSSPKTDSQSSQFEIKPNATSSAQAVARLVSTSDDDPKSKGQQSVLIPIPKPGTQAASASFPKPETQSVPSMSPKNTSETAIKSSPLSVSVGGYGAVPTSTPVKVPDSYKTVGARVISESVATEVNTPPSVQRLPVSPDKGPSINAPQQQKLLDDMSSTVPSANSSVGSKDDKGPICDPTFASLVKLDPVKTYGPLPLLSARDIAELESSLQIGERFNNGPDDGWRDDWSGNIQLIDKELIMNRDKLAQNPQTKPITMPFCEYVSKNAKNSDGLRGLSLLLSYVYHMKGTPAMAKRLMAHALQRPAEDAKQRVGFIIDAVKRISYDPTVLNQDGWTTVKSESPQGSSGGAFLIGNRVIWEGVGAIVIAYVNDDEIGDMWKAMWLDDQNTFDLESDELNGAIKEWEKKQKREEKKALLKRMVKPLSGGLIGKGQGTAIKPTKLTSSRRFSASTTFTVDGIEHGIILAMPVHQNARIGVFWPARVMHISEIKALGSQQFPRRSSSKNNIHVVFLAPYWNGDYSFTSKNKTDLPTKNLDLGKDTFSSCPLFEMETIEVSETTIQKYPYYDVNSESLSIDNLRSAFRFLGLPKAAFPRFLDSHRLAMSLKTFARREISKTRSSENDASHATAFAALTDTHTLSVRTAMFPNALLILPYDHILSNLPPPTEQVSQLGSDDGVGVSEPVLKLHLVMKAMAPPHCWGNTLMDQSETNLANSNSPLPKGIDALSTPDSGRGLTPINSPDPKLSSSRLRASGSSKTDDDFADWSPSNFASGYLLNHIAVDSNGKAPTAALTSLGNELDTLLSWFRTEFSAADKLSREERENKLEAFLCRCLVIKGYGEDLLALNDVPKNINCRNLTLEWRKTCERIFKRAIAKFSVSGFGNGVTVVLTDSRCNQHLTATGSFERAVRLPAAIRGAKQAGAGSREGVKLVTQVDEKYMELAEKKILPKAHKASYLKRIKAKIAALPPDAKGAPLTDDSEGEGGEDTMGSRGSYTAAVAGIAAALQAVNMVVGGKCVNVFCAVRPPGHHAGRDLRPMNAISNGFCLLNAAACAALYATAPQSEGGLGLKRVCVIDFDVHHGNGTQDILCSTHDSRFLYVSLHAGGAHINGYDDGGNGSETDDNLRRSLPGGGKNEGIFPGRCGDTSPHKGVLNIPLGQKVTAQAIGNALVSQVSPAVEAFSPELIVLSSGFDAHKHDPLGLGSLSAEDFGSVTDVACQMAFKSCSGRVLSILEGGYGVPCCHIRNDLFLPDNHINGKDSADQVVGASKKVAASNILDLGDDLPTDMEDDVPIPLQQKLNRCHAEGFLECVKEHVSSLARHG</sequence>
<feature type="compositionally biased region" description="Basic and acidic residues" evidence="10">
    <location>
        <begin position="37"/>
        <end position="50"/>
    </location>
</feature>
<feature type="compositionally biased region" description="Polar residues" evidence="10">
    <location>
        <begin position="111"/>
        <end position="136"/>
    </location>
</feature>
<feature type="region of interest" description="Disordered" evidence="10">
    <location>
        <begin position="360"/>
        <end position="379"/>
    </location>
</feature>
<dbReference type="EC" id="3.5.1.98" evidence="3"/>
<evidence type="ECO:0000256" key="3">
    <source>
        <dbReference type="ARBA" id="ARBA00012111"/>
    </source>
</evidence>
<dbReference type="Pfam" id="PF00850">
    <property type="entry name" value="Hist_deacetyl"/>
    <property type="match status" value="1"/>
</dbReference>
<feature type="region of interest" description="Disordered" evidence="10">
    <location>
        <begin position="915"/>
        <end position="964"/>
    </location>
</feature>
<protein>
    <recommendedName>
        <fullName evidence="3">histone deacetylase</fullName>
        <ecNumber evidence="3">3.5.1.98</ecNumber>
    </recommendedName>
</protein>
<dbReference type="InterPro" id="IPR037138">
    <property type="entry name" value="His_deacetylse_dom_sf"/>
</dbReference>
<keyword evidence="5" id="KW-0378">Hydrolase</keyword>
<feature type="compositionally biased region" description="Polar residues" evidence="10">
    <location>
        <begin position="204"/>
        <end position="229"/>
    </location>
</feature>
<dbReference type="InterPro" id="IPR023801">
    <property type="entry name" value="His_deacetylse_dom"/>
</dbReference>
<dbReference type="PANTHER" id="PTHR10625">
    <property type="entry name" value="HISTONE DEACETYLASE HDAC1-RELATED"/>
    <property type="match status" value="1"/>
</dbReference>
<reference evidence="12" key="1">
    <citation type="submission" date="2021-01" db="EMBL/GenBank/DDBJ databases">
        <authorList>
            <person name="Corre E."/>
            <person name="Pelletier E."/>
            <person name="Niang G."/>
            <person name="Scheremetjew M."/>
            <person name="Finn R."/>
            <person name="Kale V."/>
            <person name="Holt S."/>
            <person name="Cochrane G."/>
            <person name="Meng A."/>
            <person name="Brown T."/>
            <person name="Cohen L."/>
        </authorList>
    </citation>
    <scope>NUCLEOTIDE SEQUENCE</scope>
    <source>
        <strain evidence="12">Pop2</strain>
    </source>
</reference>
<feature type="region of interest" description="Disordered" evidence="10">
    <location>
        <begin position="328"/>
        <end position="352"/>
    </location>
</feature>
<dbReference type="GO" id="GO:0141221">
    <property type="term" value="F:histone deacetylase activity, hydrolytic mechanism"/>
    <property type="evidence" value="ECO:0007669"/>
    <property type="project" value="UniProtKB-EC"/>
</dbReference>
<evidence type="ECO:0000256" key="8">
    <source>
        <dbReference type="ARBA" id="ARBA00023163"/>
    </source>
</evidence>
<feature type="region of interest" description="Disordered" evidence="10">
    <location>
        <begin position="1174"/>
        <end position="1193"/>
    </location>
</feature>
<feature type="compositionally biased region" description="Low complexity" evidence="10">
    <location>
        <begin position="949"/>
        <end position="960"/>
    </location>
</feature>
<evidence type="ECO:0000256" key="5">
    <source>
        <dbReference type="ARBA" id="ARBA00022801"/>
    </source>
</evidence>
<feature type="region of interest" description="Disordered" evidence="10">
    <location>
        <begin position="171"/>
        <end position="294"/>
    </location>
</feature>